<feature type="transmembrane region" description="Helical" evidence="9">
    <location>
        <begin position="118"/>
        <end position="141"/>
    </location>
</feature>
<dbReference type="PANTHER" id="PTHR32502">
    <property type="entry name" value="N-ACETYLGALACTOSAMINE PERMEASE II COMPONENT-RELATED"/>
    <property type="match status" value="1"/>
</dbReference>
<gene>
    <name evidence="10" type="ORF">DWY25_08990</name>
</gene>
<proteinExistence type="predicted"/>
<dbReference type="AlphaFoldDB" id="A0A412G178"/>
<dbReference type="PROSITE" id="PS51106">
    <property type="entry name" value="PTS_EIIC_TYPE_4"/>
    <property type="match status" value="1"/>
</dbReference>
<evidence type="ECO:0000256" key="8">
    <source>
        <dbReference type="ARBA" id="ARBA00023136"/>
    </source>
</evidence>
<evidence type="ECO:0000256" key="7">
    <source>
        <dbReference type="ARBA" id="ARBA00022989"/>
    </source>
</evidence>
<evidence type="ECO:0000256" key="5">
    <source>
        <dbReference type="ARBA" id="ARBA00022683"/>
    </source>
</evidence>
<feature type="transmembrane region" description="Helical" evidence="9">
    <location>
        <begin position="21"/>
        <end position="42"/>
    </location>
</feature>
<keyword evidence="5" id="KW-0598">Phosphotransferase system</keyword>
<dbReference type="GO" id="GO:0009401">
    <property type="term" value="P:phosphoenolpyruvate-dependent sugar phosphotransferase system"/>
    <property type="evidence" value="ECO:0007669"/>
    <property type="project" value="UniProtKB-KW"/>
</dbReference>
<dbReference type="InterPro" id="IPR004700">
    <property type="entry name" value="PTS_IIC_man"/>
</dbReference>
<evidence type="ECO:0000256" key="2">
    <source>
        <dbReference type="ARBA" id="ARBA00022448"/>
    </source>
</evidence>
<keyword evidence="3" id="KW-1003">Cell membrane</keyword>
<dbReference type="InterPro" id="IPR050303">
    <property type="entry name" value="GatZ_KbaZ_carbometab"/>
</dbReference>
<comment type="caution">
    <text evidence="10">The sequence shown here is derived from an EMBL/GenBank/DDBJ whole genome shotgun (WGS) entry which is preliminary data.</text>
</comment>
<reference evidence="10 11" key="1">
    <citation type="submission" date="2018-08" db="EMBL/GenBank/DDBJ databases">
        <title>A genome reference for cultivated species of the human gut microbiota.</title>
        <authorList>
            <person name="Zou Y."/>
            <person name="Xue W."/>
            <person name="Luo G."/>
        </authorList>
    </citation>
    <scope>NUCLEOTIDE SEQUENCE [LARGE SCALE GENOMIC DNA]</scope>
    <source>
        <strain evidence="10 11">AF24-29</strain>
    </source>
</reference>
<keyword evidence="4 10" id="KW-0762">Sugar transport</keyword>
<organism evidence="10 11">
    <name type="scientific">Holdemania filiformis</name>
    <dbReference type="NCBI Taxonomy" id="61171"/>
    <lineage>
        <taxon>Bacteria</taxon>
        <taxon>Bacillati</taxon>
        <taxon>Bacillota</taxon>
        <taxon>Erysipelotrichia</taxon>
        <taxon>Erysipelotrichales</taxon>
        <taxon>Erysipelotrichaceae</taxon>
        <taxon>Holdemania</taxon>
    </lineage>
</organism>
<dbReference type="EMBL" id="QRUP01000009">
    <property type="protein sequence ID" value="RGR74202.1"/>
    <property type="molecule type" value="Genomic_DNA"/>
</dbReference>
<protein>
    <submittedName>
        <fullName evidence="10">PTS sugar transporter subunit IIC</fullName>
    </submittedName>
</protein>
<dbReference type="Pfam" id="PF03609">
    <property type="entry name" value="EII-Sor"/>
    <property type="match status" value="1"/>
</dbReference>
<keyword evidence="8 9" id="KW-0472">Membrane</keyword>
<sequence>MVFEDPGNRKKPKTQKVRKGGLFMSGGLSIIQILLITAWAFWSIVDSLSWNIGFNNCILACLFTGVVVGDMKYGLIVGGTLQMTQLGAGTYGGASIPNITSSGMIATALGAASGADPIAMASSIGIALAALFTQLDILARFSNTAFQHIADKYVEEDNTKGIALMNTLGIIPWGLSRGLPVLLLLVAGQGVVDTLIKIIPTFIMNGFKFAGGLLPVVGFAILMRYLPVLKKPQFIILGFVLAAYINMPILGIALIGTAAALVTYQNATAKLAAGTAQGGDDDYDE</sequence>
<keyword evidence="6 9" id="KW-0812">Transmembrane</keyword>
<evidence type="ECO:0000313" key="10">
    <source>
        <dbReference type="EMBL" id="RGR74202.1"/>
    </source>
</evidence>
<feature type="transmembrane region" description="Helical" evidence="9">
    <location>
        <begin position="198"/>
        <end position="222"/>
    </location>
</feature>
<evidence type="ECO:0000256" key="3">
    <source>
        <dbReference type="ARBA" id="ARBA00022475"/>
    </source>
</evidence>
<keyword evidence="11" id="KW-1185">Reference proteome</keyword>
<keyword evidence="7 9" id="KW-1133">Transmembrane helix</keyword>
<comment type="subcellular location">
    <subcellularLocation>
        <location evidence="1">Cell membrane</location>
        <topology evidence="1">Multi-pass membrane protein</topology>
    </subcellularLocation>
</comment>
<feature type="transmembrane region" description="Helical" evidence="9">
    <location>
        <begin position="90"/>
        <end position="112"/>
    </location>
</feature>
<evidence type="ECO:0000256" key="6">
    <source>
        <dbReference type="ARBA" id="ARBA00022692"/>
    </source>
</evidence>
<dbReference type="GO" id="GO:0005886">
    <property type="term" value="C:plasma membrane"/>
    <property type="evidence" value="ECO:0007669"/>
    <property type="project" value="UniProtKB-SubCell"/>
</dbReference>
<feature type="transmembrane region" description="Helical" evidence="9">
    <location>
        <begin position="162"/>
        <end position="186"/>
    </location>
</feature>
<evidence type="ECO:0000256" key="4">
    <source>
        <dbReference type="ARBA" id="ARBA00022597"/>
    </source>
</evidence>
<accession>A0A412G178</accession>
<evidence type="ECO:0000256" key="1">
    <source>
        <dbReference type="ARBA" id="ARBA00004651"/>
    </source>
</evidence>
<dbReference type="Proteomes" id="UP000284178">
    <property type="component" value="Unassembled WGS sequence"/>
</dbReference>
<name>A0A412G178_9FIRM</name>
<evidence type="ECO:0000313" key="11">
    <source>
        <dbReference type="Proteomes" id="UP000284178"/>
    </source>
</evidence>
<feature type="transmembrane region" description="Helical" evidence="9">
    <location>
        <begin position="48"/>
        <end position="69"/>
    </location>
</feature>
<keyword evidence="2" id="KW-0813">Transport</keyword>
<feature type="transmembrane region" description="Helical" evidence="9">
    <location>
        <begin position="234"/>
        <end position="262"/>
    </location>
</feature>
<evidence type="ECO:0000256" key="9">
    <source>
        <dbReference type="SAM" id="Phobius"/>
    </source>
</evidence>
<dbReference type="PANTHER" id="PTHR32502:SF28">
    <property type="entry name" value="PHOSPHOTRANSFERASE SYSTEM SUGAR-SPECIFIC EIIC COMPONENT"/>
    <property type="match status" value="1"/>
</dbReference>